<evidence type="ECO:0008006" key="4">
    <source>
        <dbReference type="Google" id="ProtNLM"/>
    </source>
</evidence>
<dbReference type="InterPro" id="IPR022118">
    <property type="entry name" value="Peptidase_C70_AvrRpt2"/>
</dbReference>
<accession>A0ABM7Y4F1</accession>
<dbReference type="Pfam" id="PF12385">
    <property type="entry name" value="Peptidase_C70"/>
    <property type="match status" value="1"/>
</dbReference>
<keyword evidence="3" id="KW-1185">Reference proteome</keyword>
<gene>
    <name evidence="2" type="ORF">Rmf_26920</name>
</gene>
<evidence type="ECO:0000313" key="3">
    <source>
        <dbReference type="Proteomes" id="UP000831327"/>
    </source>
</evidence>
<organism evidence="2 3">
    <name type="scientific">Roseomonas fluvialis</name>
    <dbReference type="NCBI Taxonomy" id="1750527"/>
    <lineage>
        <taxon>Bacteria</taxon>
        <taxon>Pseudomonadati</taxon>
        <taxon>Pseudomonadota</taxon>
        <taxon>Alphaproteobacteria</taxon>
        <taxon>Acetobacterales</taxon>
        <taxon>Roseomonadaceae</taxon>
        <taxon>Roseomonas</taxon>
    </lineage>
</organism>
<reference evidence="2 3" key="1">
    <citation type="journal article" date="2016" name="Microbes Environ.">
        <title>Phylogenetically diverse aerobic anoxygenic phototrophic bacteria isolated from epilithic biofilms in Tama river, Japan.</title>
        <authorList>
            <person name="Hirose S."/>
            <person name="Matsuura K."/>
            <person name="Haruta S."/>
        </authorList>
    </citation>
    <scope>NUCLEOTIDE SEQUENCE [LARGE SCALE GENOMIC DNA]</scope>
    <source>
        <strain evidence="2 3">S08</strain>
    </source>
</reference>
<feature type="region of interest" description="Disordered" evidence="1">
    <location>
        <begin position="1"/>
        <end position="21"/>
    </location>
</feature>
<evidence type="ECO:0000313" key="2">
    <source>
        <dbReference type="EMBL" id="BDG72763.1"/>
    </source>
</evidence>
<proteinExistence type="predicted"/>
<name>A0ABM7Y4F1_9PROT</name>
<sequence length="177" mass="19102">MSISIGNHRIPGRSRSNAVSSAGPSLLLDVPLVGQVQGMDCWYAAACMVAYYQEAGPRLGLPTVWQADKGLSSTAFPQLAQVEGLVPVPMPSGTHALGNYDLFQLLINYGPLWAAGDWYGFGHVIVVTGIEGDTVHINDPDDQQGGDDGRRATETITWFNDHVWWDVAGSLMYKPAT</sequence>
<dbReference type="Proteomes" id="UP000831327">
    <property type="component" value="Chromosome"/>
</dbReference>
<dbReference type="RefSeq" id="WP_244406951.1">
    <property type="nucleotide sequence ID" value="NZ_AP025637.1"/>
</dbReference>
<dbReference type="EMBL" id="AP025637">
    <property type="protein sequence ID" value="BDG72763.1"/>
    <property type="molecule type" value="Genomic_DNA"/>
</dbReference>
<protein>
    <recommendedName>
        <fullName evidence="4">Peptidase C39-like domain-containing protein</fullName>
    </recommendedName>
</protein>
<evidence type="ECO:0000256" key="1">
    <source>
        <dbReference type="SAM" id="MobiDB-lite"/>
    </source>
</evidence>